<organism evidence="1">
    <name type="scientific">Proteus mirabilis</name>
    <dbReference type="NCBI Taxonomy" id="584"/>
    <lineage>
        <taxon>Bacteria</taxon>
        <taxon>Pseudomonadati</taxon>
        <taxon>Pseudomonadota</taxon>
        <taxon>Gammaproteobacteria</taxon>
        <taxon>Enterobacterales</taxon>
        <taxon>Morganellaceae</taxon>
        <taxon>Proteus</taxon>
    </lineage>
</organism>
<evidence type="ECO:0000313" key="1">
    <source>
        <dbReference type="EMBL" id="AIG56536.1"/>
    </source>
</evidence>
<dbReference type="AlphaFoldDB" id="A0A075TDZ2"/>
<evidence type="ECO:0000313" key="2">
    <source>
        <dbReference type="EMBL" id="AIG56620.1"/>
    </source>
</evidence>
<proteinExistence type="predicted"/>
<accession>A0A075TDZ2</accession>
<reference evidence="1" key="1">
    <citation type="journal article" date="2014" name="J. Antimicrob. Chemother.">
        <title>Proteus genomic island 1 (PGI1), a new resistance genomic island from two Proteus mirabilis French clinical isolates.</title>
        <authorList>
            <person name="Siebor E."/>
            <person name="Neuwirth C."/>
        </authorList>
    </citation>
    <scope>NUCLEOTIDE SEQUENCE</scope>
    <source>
        <strain evidence="1">PmCHA</strain>
        <strain evidence="2">PmCHE</strain>
    </source>
</reference>
<gene>
    <name evidence="1" type="primary">P020</name>
</gene>
<protein>
    <submittedName>
        <fullName evidence="1">p020</fullName>
    </submittedName>
</protein>
<name>A0A075TDZ2_PROMI</name>
<dbReference type="EMBL" id="KJ439039">
    <property type="protein sequence ID" value="AIG56620.1"/>
    <property type="molecule type" value="Genomic_DNA"/>
</dbReference>
<dbReference type="EMBL" id="KJ411925">
    <property type="protein sequence ID" value="AIG56536.1"/>
    <property type="molecule type" value="Genomic_DNA"/>
</dbReference>
<sequence>MFIITVLAAFCCCLRLCIPQATRLPYRDLADSYVAFLALNSERPNTRGPPSSVRTSAGFPAYSMLHPVSVAVGVNRDGGIAPDGSLVPQRLKTFAPRTNVREQYRLRRLARFALPFQRMTRQYQPDLLAVCSVGTDQPVE</sequence>